<reference evidence="5" key="1">
    <citation type="submission" date="2023-01" db="EMBL/GenBank/DDBJ databases">
        <title>Draft genome sequence of Nocardiopsis sp. LSu2-4 isolated from halophytes.</title>
        <authorList>
            <person name="Duangmal K."/>
            <person name="Chantavorakit T."/>
        </authorList>
    </citation>
    <scope>NUCLEOTIDE SEQUENCE</scope>
    <source>
        <strain evidence="5">LSu2-4</strain>
    </source>
</reference>
<dbReference type="Proteomes" id="UP001165685">
    <property type="component" value="Unassembled WGS sequence"/>
</dbReference>
<evidence type="ECO:0000256" key="1">
    <source>
        <dbReference type="ARBA" id="ARBA00010211"/>
    </source>
</evidence>
<organism evidence="5 6">
    <name type="scientific">Nocardiopsis suaedae</name>
    <dbReference type="NCBI Taxonomy" id="3018444"/>
    <lineage>
        <taxon>Bacteria</taxon>
        <taxon>Bacillati</taxon>
        <taxon>Actinomycetota</taxon>
        <taxon>Actinomycetes</taxon>
        <taxon>Streptosporangiales</taxon>
        <taxon>Nocardiopsidaceae</taxon>
        <taxon>Nocardiopsis</taxon>
    </lineage>
</organism>
<dbReference type="InterPro" id="IPR051121">
    <property type="entry name" value="FAH"/>
</dbReference>
<dbReference type="SUPFAM" id="SSF56529">
    <property type="entry name" value="FAH"/>
    <property type="match status" value="1"/>
</dbReference>
<dbReference type="PANTHER" id="PTHR42796:SF7">
    <property type="entry name" value="2-DEHYDRO-3-DEOXY-D-ARABINONATE DEHYDRATASE"/>
    <property type="match status" value="1"/>
</dbReference>
<dbReference type="PANTHER" id="PTHR42796">
    <property type="entry name" value="FUMARYLACETOACETATE HYDROLASE DOMAIN-CONTAINING PROTEIN 2A-RELATED"/>
    <property type="match status" value="1"/>
</dbReference>
<evidence type="ECO:0000313" key="5">
    <source>
        <dbReference type="EMBL" id="MDA2806072.1"/>
    </source>
</evidence>
<proteinExistence type="inferred from homology"/>
<comment type="similarity">
    <text evidence="1">Belongs to the FAH family.</text>
</comment>
<dbReference type="Gene3D" id="3.90.850.10">
    <property type="entry name" value="Fumarylacetoacetase-like, C-terminal domain"/>
    <property type="match status" value="1"/>
</dbReference>
<evidence type="ECO:0000256" key="2">
    <source>
        <dbReference type="ARBA" id="ARBA00022723"/>
    </source>
</evidence>
<name>A0ABT4TN00_9ACTN</name>
<dbReference type="RefSeq" id="WP_270678718.1">
    <property type="nucleotide sequence ID" value="NZ_JAQFWP010000029.1"/>
</dbReference>
<evidence type="ECO:0000259" key="4">
    <source>
        <dbReference type="Pfam" id="PF01557"/>
    </source>
</evidence>
<keyword evidence="6" id="KW-1185">Reference proteome</keyword>
<feature type="domain" description="Fumarylacetoacetase-like C-terminal" evidence="4">
    <location>
        <begin position="155"/>
        <end position="291"/>
    </location>
</feature>
<feature type="region of interest" description="Disordered" evidence="3">
    <location>
        <begin position="1"/>
        <end position="20"/>
    </location>
</feature>
<protein>
    <submittedName>
        <fullName evidence="5">Fumarylacetoacetate hydrolase family protein</fullName>
    </submittedName>
</protein>
<dbReference type="GO" id="GO:0016787">
    <property type="term" value="F:hydrolase activity"/>
    <property type="evidence" value="ECO:0007669"/>
    <property type="project" value="UniProtKB-KW"/>
</dbReference>
<gene>
    <name evidence="5" type="ORF">O4U47_16280</name>
</gene>
<evidence type="ECO:0000313" key="6">
    <source>
        <dbReference type="Proteomes" id="UP001165685"/>
    </source>
</evidence>
<dbReference type="EMBL" id="JAQFWP010000029">
    <property type="protein sequence ID" value="MDA2806072.1"/>
    <property type="molecule type" value="Genomic_DNA"/>
</dbReference>
<comment type="caution">
    <text evidence="5">The sequence shown here is derived from an EMBL/GenBank/DDBJ whole genome shotgun (WGS) entry which is preliminary data.</text>
</comment>
<dbReference type="Pfam" id="PF01557">
    <property type="entry name" value="FAA_hydrolase"/>
    <property type="match status" value="1"/>
</dbReference>
<dbReference type="InterPro" id="IPR036663">
    <property type="entry name" value="Fumarylacetoacetase_C_sf"/>
</dbReference>
<keyword evidence="5" id="KW-0378">Hydrolase</keyword>
<sequence length="320" mass="34002">MDGFVRYLTDPDQDPRGAGGGARVGWYSAGRAAVHPVPGAGTMAALLRLPLPEIRALADRARREAAVPAADAVLLPPVDGGTEVWASGVTYDRSREARGEESTDADLYERVYDARRPELFFKAVPWRVVTGGEPVAVRRDSALDVPEPELALFATAFGEVAGYGVCNDMSSRSIEGENALYLPQAKVYAGSCALAPVVRPAWLVPDWRALRVSMSVERAGAAAFTGDIGLSALRREPDDLLSHLFAGQPFPDGAVLATGTGIVPDMDFTLEEGDVVRIAIDGVGELSNPVVRGTAGLEWLAAARDDPRARPRERGTGAPE</sequence>
<accession>A0ABT4TN00</accession>
<dbReference type="InterPro" id="IPR011234">
    <property type="entry name" value="Fumarylacetoacetase-like_C"/>
</dbReference>
<evidence type="ECO:0000256" key="3">
    <source>
        <dbReference type="SAM" id="MobiDB-lite"/>
    </source>
</evidence>
<keyword evidence="2" id="KW-0479">Metal-binding</keyword>